<keyword evidence="2" id="KW-0961">Cell wall biogenesis/degradation</keyword>
<dbReference type="InParanoid" id="F4RDM4"/>
<evidence type="ECO:0000256" key="2">
    <source>
        <dbReference type="ARBA" id="ARBA00023316"/>
    </source>
</evidence>
<dbReference type="InterPro" id="IPR013616">
    <property type="entry name" value="Chitin_synth_N"/>
</dbReference>
<keyword evidence="1" id="KW-1133">Transmembrane helix</keyword>
<dbReference type="Proteomes" id="UP000001072">
    <property type="component" value="Unassembled WGS sequence"/>
</dbReference>
<dbReference type="GO" id="GO:0071555">
    <property type="term" value="P:cell wall organization"/>
    <property type="evidence" value="ECO:0007669"/>
    <property type="project" value="UniProtKB-KW"/>
</dbReference>
<dbReference type="HOGENOM" id="CLU_2210594_0_0_1"/>
<sequence length="107" mass="12185">MSYQQSYNPSQPPSYLHPGIYPVPRAISNSVKQKHKQQAGDSTESAHLRYTAATCDPDDFTPMNGWKSRSAKDNCETELLIVVTHYNKYKILFTRNIQGVMMNVSFL</sequence>
<evidence type="ECO:0000256" key="1">
    <source>
        <dbReference type="ARBA" id="ARBA00022989"/>
    </source>
</evidence>
<dbReference type="GeneID" id="18937391"/>
<dbReference type="AlphaFoldDB" id="F4RDM4"/>
<accession>F4RDM4</accession>
<evidence type="ECO:0000259" key="3">
    <source>
        <dbReference type="Pfam" id="PF08407"/>
    </source>
</evidence>
<dbReference type="OrthoDB" id="26569at2759"/>
<gene>
    <name evidence="4" type="ORF">MELLADRAFT_95888</name>
</gene>
<name>F4RDM4_MELLP</name>
<keyword evidence="5" id="KW-1185">Reference proteome</keyword>
<proteinExistence type="predicted"/>
<dbReference type="Pfam" id="PF08407">
    <property type="entry name" value="Chitin_synth_1N"/>
    <property type="match status" value="1"/>
</dbReference>
<organism evidence="5">
    <name type="scientific">Melampsora larici-populina (strain 98AG31 / pathotype 3-4-7)</name>
    <name type="common">Poplar leaf rust fungus</name>
    <dbReference type="NCBI Taxonomy" id="747676"/>
    <lineage>
        <taxon>Eukaryota</taxon>
        <taxon>Fungi</taxon>
        <taxon>Dikarya</taxon>
        <taxon>Basidiomycota</taxon>
        <taxon>Pucciniomycotina</taxon>
        <taxon>Pucciniomycetes</taxon>
        <taxon>Pucciniales</taxon>
        <taxon>Melampsoraceae</taxon>
        <taxon>Melampsora</taxon>
    </lineage>
</organism>
<dbReference type="VEuPathDB" id="FungiDB:MELLADRAFT_95888"/>
<dbReference type="STRING" id="747676.F4RDM4"/>
<keyword evidence="1" id="KW-0812">Transmembrane</keyword>
<dbReference type="EMBL" id="GL883097">
    <property type="protein sequence ID" value="EGG09425.1"/>
    <property type="molecule type" value="Genomic_DNA"/>
</dbReference>
<reference evidence="5" key="1">
    <citation type="journal article" date="2011" name="Proc. Natl. Acad. Sci. U.S.A.">
        <title>Obligate biotrophy features unraveled by the genomic analysis of rust fungi.</title>
        <authorList>
            <person name="Duplessis S."/>
            <person name="Cuomo C.A."/>
            <person name="Lin Y.-C."/>
            <person name="Aerts A."/>
            <person name="Tisserant E."/>
            <person name="Veneault-Fourrey C."/>
            <person name="Joly D.L."/>
            <person name="Hacquard S."/>
            <person name="Amselem J."/>
            <person name="Cantarel B.L."/>
            <person name="Chiu R."/>
            <person name="Coutinho P.M."/>
            <person name="Feau N."/>
            <person name="Field M."/>
            <person name="Frey P."/>
            <person name="Gelhaye E."/>
            <person name="Goldberg J."/>
            <person name="Grabherr M.G."/>
            <person name="Kodira C.D."/>
            <person name="Kohler A."/>
            <person name="Kuees U."/>
            <person name="Lindquist E.A."/>
            <person name="Lucas S.M."/>
            <person name="Mago R."/>
            <person name="Mauceli E."/>
            <person name="Morin E."/>
            <person name="Murat C."/>
            <person name="Pangilinan J.L."/>
            <person name="Park R."/>
            <person name="Pearson M."/>
            <person name="Quesneville H."/>
            <person name="Rouhier N."/>
            <person name="Sakthikumar S."/>
            <person name="Salamov A.A."/>
            <person name="Schmutz J."/>
            <person name="Selles B."/>
            <person name="Shapiro H."/>
            <person name="Tanguay P."/>
            <person name="Tuskan G.A."/>
            <person name="Henrissat B."/>
            <person name="Van de Peer Y."/>
            <person name="Rouze P."/>
            <person name="Ellis J.G."/>
            <person name="Dodds P.N."/>
            <person name="Schein J.E."/>
            <person name="Zhong S."/>
            <person name="Hamelin R.C."/>
            <person name="Grigoriev I.V."/>
            <person name="Szabo L.J."/>
            <person name="Martin F."/>
        </authorList>
    </citation>
    <scope>NUCLEOTIDE SEQUENCE [LARGE SCALE GENOMIC DNA]</scope>
    <source>
        <strain evidence="5">98AG31 / pathotype 3-4-7</strain>
    </source>
</reference>
<evidence type="ECO:0000313" key="5">
    <source>
        <dbReference type="Proteomes" id="UP000001072"/>
    </source>
</evidence>
<evidence type="ECO:0000313" key="4">
    <source>
        <dbReference type="EMBL" id="EGG09425.1"/>
    </source>
</evidence>
<dbReference type="KEGG" id="mlr:MELLADRAFT_95888"/>
<dbReference type="GO" id="GO:0004100">
    <property type="term" value="F:chitin synthase activity"/>
    <property type="evidence" value="ECO:0007669"/>
    <property type="project" value="InterPro"/>
</dbReference>
<protein>
    <recommendedName>
        <fullName evidence="3">Chitin synthase N-terminal domain-containing protein</fullName>
    </recommendedName>
</protein>
<keyword evidence="1" id="KW-0472">Membrane</keyword>
<dbReference type="RefSeq" id="XP_007407152.1">
    <property type="nucleotide sequence ID" value="XM_007407090.1"/>
</dbReference>
<feature type="domain" description="Chitin synthase N-terminal" evidence="3">
    <location>
        <begin position="21"/>
        <end position="78"/>
    </location>
</feature>